<comment type="caution">
    <text evidence="1">The sequence shown here is derived from an EMBL/GenBank/DDBJ whole genome shotgun (WGS) entry which is preliminary data.</text>
</comment>
<keyword evidence="2" id="KW-1185">Reference proteome</keyword>
<evidence type="ECO:0000313" key="2">
    <source>
        <dbReference type="Proteomes" id="UP001231649"/>
    </source>
</evidence>
<proteinExistence type="predicted"/>
<reference evidence="1" key="1">
    <citation type="submission" date="2023-03" db="EMBL/GenBank/DDBJ databases">
        <title>Chromosome-level genomes of two armyworms, Mythimna separata and Mythimna loreyi, provide insights into the biosynthesis and reception of sex pheromones.</title>
        <authorList>
            <person name="Zhao H."/>
        </authorList>
    </citation>
    <scope>NUCLEOTIDE SEQUENCE</scope>
    <source>
        <strain evidence="1">BeijingLab</strain>
    </source>
</reference>
<evidence type="ECO:0000313" key="1">
    <source>
        <dbReference type="EMBL" id="KAJ8733423.1"/>
    </source>
</evidence>
<dbReference type="Proteomes" id="UP001231649">
    <property type="component" value="Chromosome 11"/>
</dbReference>
<protein>
    <submittedName>
        <fullName evidence="1">Uncharacterized protein</fullName>
    </submittedName>
</protein>
<sequence>MLARLEKAAGAAVVGVNGPKDYKYMKAIRFVLRIVSGWPGKALGEKTLVFEGRGHAYYNTIVCFAYWVGEIAYLKKFKHRYEFLELGQLYIVILMNTLSGSRACTLCLSQKYRRVARIFIQEIHLFYFKNKSDFAMKIHVTVHLLSFLSMIYLTFMLVVACVMFNMIPMYANYSSGKFLDLHNTTYEQAVYCLYPWNYETSLSGYIVAMLLGWYGSVLGGSSVAMFDLFLCLIIYNLWGHFKILINNLENFPRPAAEVVEAPGEERSGMRIGSEMYSQSELDEVAGLLKDAIQYHNLIVDFTNKMSDAFGMALFTYYTFHQIAGCLLLLECSTMTAEALTRYLPLTVVMFGELILLSMIFETIGTMSEKLKDAVYDLPWEYMDTKNRKTVLIFLIRVQKPIHVKAGGVMDVGVTTMASILKTSFSYFAFLRTFDY</sequence>
<gene>
    <name evidence="1" type="ORF">PYW08_001721</name>
</gene>
<name>A0ACC2R5F5_9NEOP</name>
<organism evidence="1 2">
    <name type="scientific">Mythimna loreyi</name>
    <dbReference type="NCBI Taxonomy" id="667449"/>
    <lineage>
        <taxon>Eukaryota</taxon>
        <taxon>Metazoa</taxon>
        <taxon>Ecdysozoa</taxon>
        <taxon>Arthropoda</taxon>
        <taxon>Hexapoda</taxon>
        <taxon>Insecta</taxon>
        <taxon>Pterygota</taxon>
        <taxon>Neoptera</taxon>
        <taxon>Endopterygota</taxon>
        <taxon>Lepidoptera</taxon>
        <taxon>Glossata</taxon>
        <taxon>Ditrysia</taxon>
        <taxon>Noctuoidea</taxon>
        <taxon>Noctuidae</taxon>
        <taxon>Noctuinae</taxon>
        <taxon>Hadenini</taxon>
        <taxon>Mythimna</taxon>
    </lineage>
</organism>
<accession>A0ACC2R5F5</accession>
<dbReference type="EMBL" id="CM056787">
    <property type="protein sequence ID" value="KAJ8733423.1"/>
    <property type="molecule type" value="Genomic_DNA"/>
</dbReference>